<organism evidence="4 5">
    <name type="scientific">Huso huso</name>
    <name type="common">Beluga</name>
    <name type="synonym">Acipenser huso</name>
    <dbReference type="NCBI Taxonomy" id="61971"/>
    <lineage>
        <taxon>Eukaryota</taxon>
        <taxon>Metazoa</taxon>
        <taxon>Chordata</taxon>
        <taxon>Craniata</taxon>
        <taxon>Vertebrata</taxon>
        <taxon>Euteleostomi</taxon>
        <taxon>Actinopterygii</taxon>
        <taxon>Chondrostei</taxon>
        <taxon>Acipenseriformes</taxon>
        <taxon>Acipenseridae</taxon>
        <taxon>Huso</taxon>
    </lineage>
</organism>
<keyword evidence="2" id="KW-0812">Transmembrane</keyword>
<feature type="region of interest" description="Disordered" evidence="1">
    <location>
        <begin position="30"/>
        <end position="53"/>
    </location>
</feature>
<keyword evidence="3" id="KW-0732">Signal</keyword>
<proteinExistence type="predicted"/>
<evidence type="ECO:0000313" key="5">
    <source>
        <dbReference type="Proteomes" id="UP001369086"/>
    </source>
</evidence>
<accession>A0ABR0YTW1</accession>
<evidence type="ECO:0000256" key="2">
    <source>
        <dbReference type="SAM" id="Phobius"/>
    </source>
</evidence>
<feature type="compositionally biased region" description="Polar residues" evidence="1">
    <location>
        <begin position="149"/>
        <end position="162"/>
    </location>
</feature>
<feature type="compositionally biased region" description="Low complexity" evidence="1">
    <location>
        <begin position="253"/>
        <end position="262"/>
    </location>
</feature>
<evidence type="ECO:0000313" key="4">
    <source>
        <dbReference type="EMBL" id="KAK6475933.1"/>
    </source>
</evidence>
<feature type="compositionally biased region" description="Low complexity" evidence="1">
    <location>
        <begin position="30"/>
        <end position="46"/>
    </location>
</feature>
<feature type="transmembrane region" description="Helical" evidence="2">
    <location>
        <begin position="306"/>
        <end position="327"/>
    </location>
</feature>
<feature type="chain" id="PRO_5045515219" evidence="3">
    <location>
        <begin position="17"/>
        <end position="355"/>
    </location>
</feature>
<feature type="region of interest" description="Disordered" evidence="1">
    <location>
        <begin position="115"/>
        <end position="294"/>
    </location>
</feature>
<evidence type="ECO:0000256" key="1">
    <source>
        <dbReference type="SAM" id="MobiDB-lite"/>
    </source>
</evidence>
<keyword evidence="5" id="KW-1185">Reference proteome</keyword>
<keyword evidence="2" id="KW-1133">Transmembrane helix</keyword>
<gene>
    <name evidence="4" type="ORF">HHUSO_G23927</name>
</gene>
<dbReference type="EMBL" id="JAHFZB010000023">
    <property type="protein sequence ID" value="KAK6475933.1"/>
    <property type="molecule type" value="Genomic_DNA"/>
</dbReference>
<feature type="compositionally biased region" description="Polar residues" evidence="1">
    <location>
        <begin position="115"/>
        <end position="135"/>
    </location>
</feature>
<protein>
    <submittedName>
        <fullName evidence="4">Serine-rich adhesin for platelets-like</fullName>
    </submittedName>
</protein>
<name>A0ABR0YTW1_HUSHU</name>
<keyword evidence="2" id="KW-0472">Membrane</keyword>
<feature type="compositionally biased region" description="Polar residues" evidence="1">
    <location>
        <begin position="169"/>
        <end position="246"/>
    </location>
</feature>
<comment type="caution">
    <text evidence="4">The sequence shown here is derived from an EMBL/GenBank/DDBJ whole genome shotgun (WGS) entry which is preliminary data.</text>
</comment>
<feature type="compositionally biased region" description="Low complexity" evidence="1">
    <location>
        <begin position="136"/>
        <end position="148"/>
    </location>
</feature>
<feature type="compositionally biased region" description="Polar residues" evidence="1">
    <location>
        <begin position="263"/>
        <end position="294"/>
    </location>
</feature>
<evidence type="ECO:0000256" key="3">
    <source>
        <dbReference type="SAM" id="SignalP"/>
    </source>
</evidence>
<dbReference type="Proteomes" id="UP001369086">
    <property type="component" value="Unassembled WGS sequence"/>
</dbReference>
<sequence length="355" mass="36396">MMKAPVALCFWICATGLTPAFTSTDVADTSTSASTTLLPPTSGPVTKETTDHSSLATMTPTTITNETAGSLFTSTGLVSNETTGNSSLVNSTDLVSNETTGNSSLVNSTGLVSNEMTGNSSLDNSTDLVSNETTGNSSLVNSTNLVSNQTTGNSSLANSTGLVSKETADNSSLVNSTTDSTSPAPNTTHVSSTTLGINETQVTTNISSAPTTLSSTMPGNDSYTSQYKSSVNTMTPLPTSNGTMIRSSPEPPASTAESTTTSQVSNPTASTTASAVIQQDTRGGKSGNSTTDGIVSQKIRPLSGSAVAVAVIGTIVVLGLLVGVLVWKKRERYTRLEEDQPVGSQRNYTNPVYGL</sequence>
<feature type="signal peptide" evidence="3">
    <location>
        <begin position="1"/>
        <end position="16"/>
    </location>
</feature>
<reference evidence="4 5" key="1">
    <citation type="submission" date="2021-05" db="EMBL/GenBank/DDBJ databases">
        <authorList>
            <person name="Zahm M."/>
            <person name="Klopp C."/>
            <person name="Cabau C."/>
            <person name="Kuhl H."/>
            <person name="Suciu R."/>
            <person name="Ciorpac M."/>
            <person name="Holostenco D."/>
            <person name="Gessner J."/>
            <person name="Wuertz S."/>
            <person name="Hohne C."/>
            <person name="Stock M."/>
            <person name="Gislard M."/>
            <person name="Lluch J."/>
            <person name="Milhes M."/>
            <person name="Lampietro C."/>
            <person name="Lopez Roques C."/>
            <person name="Donnadieu C."/>
            <person name="Du K."/>
            <person name="Schartl M."/>
            <person name="Guiguen Y."/>
        </authorList>
    </citation>
    <scope>NUCLEOTIDE SEQUENCE [LARGE SCALE GENOMIC DNA]</scope>
    <source>
        <strain evidence="4">Hh-F2</strain>
        <tissue evidence="4">Blood</tissue>
    </source>
</reference>